<feature type="compositionally biased region" description="Low complexity" evidence="1">
    <location>
        <begin position="159"/>
        <end position="187"/>
    </location>
</feature>
<feature type="region of interest" description="Disordered" evidence="1">
    <location>
        <begin position="159"/>
        <end position="212"/>
    </location>
</feature>
<feature type="region of interest" description="Disordered" evidence="1">
    <location>
        <begin position="241"/>
        <end position="337"/>
    </location>
</feature>
<evidence type="ECO:0000256" key="1">
    <source>
        <dbReference type="SAM" id="MobiDB-lite"/>
    </source>
</evidence>
<organism evidence="2 3">
    <name type="scientific">Tanacetum coccineum</name>
    <dbReference type="NCBI Taxonomy" id="301880"/>
    <lineage>
        <taxon>Eukaryota</taxon>
        <taxon>Viridiplantae</taxon>
        <taxon>Streptophyta</taxon>
        <taxon>Embryophyta</taxon>
        <taxon>Tracheophyta</taxon>
        <taxon>Spermatophyta</taxon>
        <taxon>Magnoliopsida</taxon>
        <taxon>eudicotyledons</taxon>
        <taxon>Gunneridae</taxon>
        <taxon>Pentapetalae</taxon>
        <taxon>asterids</taxon>
        <taxon>campanulids</taxon>
        <taxon>Asterales</taxon>
        <taxon>Asteraceae</taxon>
        <taxon>Asteroideae</taxon>
        <taxon>Anthemideae</taxon>
        <taxon>Anthemidinae</taxon>
        <taxon>Tanacetum</taxon>
    </lineage>
</organism>
<accession>A0ABQ5E840</accession>
<dbReference type="EMBL" id="BQNB010016035">
    <property type="protein sequence ID" value="GJT47040.1"/>
    <property type="molecule type" value="Genomic_DNA"/>
</dbReference>
<comment type="caution">
    <text evidence="2">The sequence shown here is derived from an EMBL/GenBank/DDBJ whole genome shotgun (WGS) entry which is preliminary data.</text>
</comment>
<sequence length="446" mass="50350">MVISSPCLIDDKELTSPEQTAPGSAGFHQVIDFLNRNHICYALTKKPAVSVSFIKQFWRFAAASTNDNGELDDQDGITSIPNSEIFEQLALMGYHTDSDKLTFQKGAFSPQWRFLIHNILHCLSPKKTAWEQFSGNIATAVICQEVALFPTMLDVTDPSTSPSIITSSPSHSHEPSPSSEPSHSPEASYEHSPDHTTAAPTQPSPSHKIGVLGDDLRKTKKTCSSAFTKLILRVKKLESQIKTGKTRRKARIVHSDDEDIEDDSSKQGRKLSNAEVQEKASIASEVPVVSTAEENVSTAGRTVTYSRRSEEQRKRNDKGKAIMTESGPKKKSKKELEQERLSFAKAIRLEEQMNEEQRAQIARDEEIARQWDEEERQRAMSEAKSTKKIDWNDHSIIRYHALKMKPKTIAQARRNMIKYLKNQGNYKISDFKVMSYNEIRPIFEKV</sequence>
<reference evidence="2" key="2">
    <citation type="submission" date="2022-01" db="EMBL/GenBank/DDBJ databases">
        <authorList>
            <person name="Yamashiro T."/>
            <person name="Shiraishi A."/>
            <person name="Satake H."/>
            <person name="Nakayama K."/>
        </authorList>
    </citation>
    <scope>NUCLEOTIDE SEQUENCE</scope>
</reference>
<keyword evidence="3" id="KW-1185">Reference proteome</keyword>
<proteinExistence type="predicted"/>
<feature type="compositionally biased region" description="Basic and acidic residues" evidence="1">
    <location>
        <begin position="307"/>
        <end position="320"/>
    </location>
</feature>
<gene>
    <name evidence="2" type="ORF">Tco_0955755</name>
</gene>
<evidence type="ECO:0000313" key="3">
    <source>
        <dbReference type="Proteomes" id="UP001151760"/>
    </source>
</evidence>
<feature type="compositionally biased region" description="Polar residues" evidence="1">
    <location>
        <begin position="292"/>
        <end position="306"/>
    </location>
</feature>
<reference evidence="2" key="1">
    <citation type="journal article" date="2022" name="Int. J. Mol. Sci.">
        <title>Draft Genome of Tanacetum Coccineum: Genomic Comparison of Closely Related Tanacetum-Family Plants.</title>
        <authorList>
            <person name="Yamashiro T."/>
            <person name="Shiraishi A."/>
            <person name="Nakayama K."/>
            <person name="Satake H."/>
        </authorList>
    </citation>
    <scope>NUCLEOTIDE SEQUENCE</scope>
</reference>
<name>A0ABQ5E840_9ASTR</name>
<dbReference type="Proteomes" id="UP001151760">
    <property type="component" value="Unassembled WGS sequence"/>
</dbReference>
<protein>
    <submittedName>
        <fullName evidence="2">Uncharacterized protein</fullName>
    </submittedName>
</protein>
<evidence type="ECO:0000313" key="2">
    <source>
        <dbReference type="EMBL" id="GJT47040.1"/>
    </source>
</evidence>